<protein>
    <submittedName>
        <fullName evidence="11">DEAD/DEAH box helicase domain protein</fullName>
    </submittedName>
</protein>
<evidence type="ECO:0000256" key="1">
    <source>
        <dbReference type="ARBA" id="ARBA00022741"/>
    </source>
</evidence>
<dbReference type="InterPro" id="IPR001650">
    <property type="entry name" value="Helicase_C-like"/>
</dbReference>
<name>A0A812F4H6_9ARCH</name>
<dbReference type="PANTHER" id="PTHR47959:SF13">
    <property type="entry name" value="ATP-DEPENDENT RNA HELICASE RHLE"/>
    <property type="match status" value="1"/>
</dbReference>
<evidence type="ECO:0000313" key="12">
    <source>
        <dbReference type="Proteomes" id="UP000655759"/>
    </source>
</evidence>
<accession>A0A812F4H6</accession>
<dbReference type="GO" id="GO:0140097">
    <property type="term" value="F:catalytic activity, acting on DNA"/>
    <property type="evidence" value="ECO:0007669"/>
    <property type="project" value="UniProtKB-ARBA"/>
</dbReference>
<dbReference type="InterPro" id="IPR014014">
    <property type="entry name" value="RNA_helicase_DEAD_Q_motif"/>
</dbReference>
<dbReference type="CDD" id="cd00268">
    <property type="entry name" value="DEADc"/>
    <property type="match status" value="1"/>
</dbReference>
<keyword evidence="3 11" id="KW-0347">Helicase</keyword>
<evidence type="ECO:0000256" key="4">
    <source>
        <dbReference type="ARBA" id="ARBA00022840"/>
    </source>
</evidence>
<evidence type="ECO:0000256" key="5">
    <source>
        <dbReference type="PROSITE-ProRule" id="PRU00552"/>
    </source>
</evidence>
<feature type="domain" description="Helicase ATP-binding" evidence="8">
    <location>
        <begin position="33"/>
        <end position="202"/>
    </location>
</feature>
<organism evidence="11 12">
    <name type="scientific">Candidatus Nitrosotenuis uzonensis</name>
    <dbReference type="NCBI Taxonomy" id="1407055"/>
    <lineage>
        <taxon>Archaea</taxon>
        <taxon>Nitrososphaerota</taxon>
        <taxon>Candidatus Nitrosotenuis</taxon>
    </lineage>
</organism>
<dbReference type="InterPro" id="IPR011545">
    <property type="entry name" value="DEAD/DEAH_box_helicase_dom"/>
</dbReference>
<dbReference type="PANTHER" id="PTHR47959">
    <property type="entry name" value="ATP-DEPENDENT RNA HELICASE RHLE-RELATED"/>
    <property type="match status" value="1"/>
</dbReference>
<sequence length="481" mass="54057">MTTFEQLGIKKSIIDGLKEIGFEAPFPIQEATIPVLLSGRDVIGQAHTGTGKTAAYSISMLQNIEPNKTIQGLIIAPTRELAVQITTEIKKFAKYTGVKTVAIYGGQGMGIQLQALRHGVEIVVATPGRLIDHLKQGSIQLNEVKYVVLDEADTMLDMGFIDDIRFILELTPVTKVMSLFSATMPPEILRLAEDYLNNPKQFLLDADDLSGEGIEQAYLVIKDREKMQYLIQLIQENKKRQTVVFCSTKNRTREVARSLRQSGFNAVAIEGDMSQHRRESSMSQFRRGQADILVATDVAARGIDVPQVALVVNYDVPNQEMVYFHRIGRTARAGAKGRAVTLVSYSSIGDFNLIKQQIKVDMIDLNEKLGIPVNIPDPLKREVGQRRTFGRGGGFGRREGGRGGFGRREERGGFGRREGGRGGFGRREERGGFGRREERNNTYRRAEERDFSRRDNSRESSTESRRTMHHVSRKPSQRRRW</sequence>
<dbReference type="GO" id="GO:0016787">
    <property type="term" value="F:hydrolase activity"/>
    <property type="evidence" value="ECO:0007669"/>
    <property type="project" value="UniProtKB-KW"/>
</dbReference>
<comment type="caution">
    <text evidence="11">The sequence shown here is derived from an EMBL/GenBank/DDBJ whole genome shotgun (WGS) entry which is preliminary data.</text>
</comment>
<dbReference type="Pfam" id="PF00270">
    <property type="entry name" value="DEAD"/>
    <property type="match status" value="1"/>
</dbReference>
<dbReference type="GO" id="GO:0003676">
    <property type="term" value="F:nucleic acid binding"/>
    <property type="evidence" value="ECO:0007669"/>
    <property type="project" value="InterPro"/>
</dbReference>
<dbReference type="InterPro" id="IPR001763">
    <property type="entry name" value="Rhodanese-like_dom"/>
</dbReference>
<dbReference type="CDD" id="cd18787">
    <property type="entry name" value="SF2_C_DEAD"/>
    <property type="match status" value="1"/>
</dbReference>
<dbReference type="Pfam" id="PF00271">
    <property type="entry name" value="Helicase_C"/>
    <property type="match status" value="1"/>
</dbReference>
<evidence type="ECO:0000256" key="3">
    <source>
        <dbReference type="ARBA" id="ARBA00022806"/>
    </source>
</evidence>
<evidence type="ECO:0000259" key="7">
    <source>
        <dbReference type="PROSITE" id="PS50206"/>
    </source>
</evidence>
<dbReference type="Proteomes" id="UP000655759">
    <property type="component" value="Unassembled WGS sequence"/>
</dbReference>
<dbReference type="AlphaFoldDB" id="A0A812F4H6"/>
<feature type="short sequence motif" description="Q motif" evidence="5">
    <location>
        <begin position="2"/>
        <end position="30"/>
    </location>
</feature>
<keyword evidence="2" id="KW-0378">Hydrolase</keyword>
<proteinExistence type="predicted"/>
<feature type="domain" description="Helicase C-terminal" evidence="9">
    <location>
        <begin position="213"/>
        <end position="379"/>
    </location>
</feature>
<dbReference type="GO" id="GO:0003724">
    <property type="term" value="F:RNA helicase activity"/>
    <property type="evidence" value="ECO:0007669"/>
    <property type="project" value="InterPro"/>
</dbReference>
<evidence type="ECO:0000259" key="10">
    <source>
        <dbReference type="PROSITE" id="PS51195"/>
    </source>
</evidence>
<dbReference type="SUPFAM" id="SSF52540">
    <property type="entry name" value="P-loop containing nucleoside triphosphate hydrolases"/>
    <property type="match status" value="1"/>
</dbReference>
<dbReference type="SMART" id="SM00490">
    <property type="entry name" value="HELICc"/>
    <property type="match status" value="1"/>
</dbReference>
<dbReference type="Gene3D" id="3.40.50.300">
    <property type="entry name" value="P-loop containing nucleotide triphosphate hydrolases"/>
    <property type="match status" value="2"/>
</dbReference>
<evidence type="ECO:0000259" key="8">
    <source>
        <dbReference type="PROSITE" id="PS51192"/>
    </source>
</evidence>
<keyword evidence="4" id="KW-0067">ATP-binding</keyword>
<dbReference type="PROSITE" id="PS51195">
    <property type="entry name" value="Q_MOTIF"/>
    <property type="match status" value="1"/>
</dbReference>
<dbReference type="InterPro" id="IPR014001">
    <property type="entry name" value="Helicase_ATP-bd"/>
</dbReference>
<gene>
    <name evidence="11" type="ORF">NUZ5A_50597</name>
</gene>
<dbReference type="PROSITE" id="PS51192">
    <property type="entry name" value="HELICASE_ATP_BIND_1"/>
    <property type="match status" value="1"/>
</dbReference>
<dbReference type="GO" id="GO:0005524">
    <property type="term" value="F:ATP binding"/>
    <property type="evidence" value="ECO:0007669"/>
    <property type="project" value="UniProtKB-KW"/>
</dbReference>
<reference evidence="11" key="1">
    <citation type="submission" date="2021-02" db="EMBL/GenBank/DDBJ databases">
        <authorList>
            <person name="Han P."/>
        </authorList>
    </citation>
    <scope>NUCLEOTIDE SEQUENCE</scope>
    <source>
        <strain evidence="11">Candidatus Nitrosotenuis uzonensis 5A</strain>
    </source>
</reference>
<evidence type="ECO:0000256" key="6">
    <source>
        <dbReference type="SAM" id="MobiDB-lite"/>
    </source>
</evidence>
<dbReference type="InterPro" id="IPR050079">
    <property type="entry name" value="DEAD_box_RNA_helicase"/>
</dbReference>
<dbReference type="SMART" id="SM00487">
    <property type="entry name" value="DEXDc"/>
    <property type="match status" value="1"/>
</dbReference>
<keyword evidence="1" id="KW-0547">Nucleotide-binding</keyword>
<dbReference type="InterPro" id="IPR027417">
    <property type="entry name" value="P-loop_NTPase"/>
</dbReference>
<dbReference type="RefSeq" id="WP_205099661.1">
    <property type="nucleotide sequence ID" value="NZ_CAJNAQ010000005.1"/>
</dbReference>
<evidence type="ECO:0000256" key="2">
    <source>
        <dbReference type="ARBA" id="ARBA00022801"/>
    </source>
</evidence>
<dbReference type="PROSITE" id="PS51194">
    <property type="entry name" value="HELICASE_CTER"/>
    <property type="match status" value="1"/>
</dbReference>
<feature type="compositionally biased region" description="Basic residues" evidence="6">
    <location>
        <begin position="467"/>
        <end position="481"/>
    </location>
</feature>
<dbReference type="EMBL" id="CAJNAQ010000005">
    <property type="protein sequence ID" value="CAE6496900.1"/>
    <property type="molecule type" value="Genomic_DNA"/>
</dbReference>
<evidence type="ECO:0000259" key="9">
    <source>
        <dbReference type="PROSITE" id="PS51194"/>
    </source>
</evidence>
<feature type="compositionally biased region" description="Basic and acidic residues" evidence="6">
    <location>
        <begin position="396"/>
        <end position="466"/>
    </location>
</feature>
<feature type="region of interest" description="Disordered" evidence="6">
    <location>
        <begin position="382"/>
        <end position="481"/>
    </location>
</feature>
<dbReference type="GO" id="GO:0005829">
    <property type="term" value="C:cytosol"/>
    <property type="evidence" value="ECO:0007669"/>
    <property type="project" value="TreeGrafter"/>
</dbReference>
<feature type="domain" description="Rhodanese" evidence="7">
    <location>
        <begin position="204"/>
        <end position="281"/>
    </location>
</feature>
<dbReference type="PROSITE" id="PS50206">
    <property type="entry name" value="RHODANESE_3"/>
    <property type="match status" value="1"/>
</dbReference>
<evidence type="ECO:0000313" key="11">
    <source>
        <dbReference type="EMBL" id="CAE6496900.1"/>
    </source>
</evidence>
<dbReference type="InterPro" id="IPR044742">
    <property type="entry name" value="DEAD/DEAH_RhlB"/>
</dbReference>
<feature type="domain" description="DEAD-box RNA helicase Q" evidence="10">
    <location>
        <begin position="2"/>
        <end position="30"/>
    </location>
</feature>